<proteinExistence type="inferred from homology"/>
<evidence type="ECO:0000256" key="4">
    <source>
        <dbReference type="ARBA" id="ARBA00022729"/>
    </source>
</evidence>
<dbReference type="InterPro" id="IPR001461">
    <property type="entry name" value="Aspartic_peptidase_A1"/>
</dbReference>
<comment type="subcellular location">
    <subcellularLocation>
        <location evidence="1">Secreted</location>
        <location evidence="1">Extracellular space</location>
    </subcellularLocation>
</comment>
<evidence type="ECO:0000256" key="2">
    <source>
        <dbReference type="ARBA" id="ARBA00007447"/>
    </source>
</evidence>
<dbReference type="PANTHER" id="PTHR47965:SF6">
    <property type="entry name" value="ASPARTIC PROTEINASE GIP1-RELATED"/>
    <property type="match status" value="1"/>
</dbReference>
<dbReference type="PROSITE" id="PS51767">
    <property type="entry name" value="PEPTIDASE_A1"/>
    <property type="match status" value="1"/>
</dbReference>
<dbReference type="InterPro" id="IPR032861">
    <property type="entry name" value="TAXi_N"/>
</dbReference>
<dbReference type="AlphaFoldDB" id="A0A022S3S9"/>
<dbReference type="FunFam" id="2.40.70.10:FF:000041">
    <property type="entry name" value="Basic 7S globulin"/>
    <property type="match status" value="1"/>
</dbReference>
<evidence type="ECO:0000313" key="7">
    <source>
        <dbReference type="Proteomes" id="UP000030748"/>
    </source>
</evidence>
<feature type="domain" description="Peptidase A1" evidence="5">
    <location>
        <begin position="1"/>
        <end position="365"/>
    </location>
</feature>
<dbReference type="Pfam" id="PF14543">
    <property type="entry name" value="TAXi_N"/>
    <property type="match status" value="1"/>
</dbReference>
<dbReference type="InterPro" id="IPR032799">
    <property type="entry name" value="TAXi_C"/>
</dbReference>
<dbReference type="Gene3D" id="2.40.70.10">
    <property type="entry name" value="Acid Proteases"/>
    <property type="match status" value="2"/>
</dbReference>
<reference evidence="6 7" key="1">
    <citation type="journal article" date="2013" name="Proc. Natl. Acad. Sci. U.S.A.">
        <title>Fine-scale variation in meiotic recombination in Mimulus inferred from population shotgun sequencing.</title>
        <authorList>
            <person name="Hellsten U."/>
            <person name="Wright K.M."/>
            <person name="Jenkins J."/>
            <person name="Shu S."/>
            <person name="Yuan Y."/>
            <person name="Wessler S.R."/>
            <person name="Schmutz J."/>
            <person name="Willis J.H."/>
            <person name="Rokhsar D.S."/>
        </authorList>
    </citation>
    <scope>NUCLEOTIDE SEQUENCE [LARGE SCALE GENOMIC DNA]</scope>
    <source>
        <strain evidence="7">cv. DUN x IM62</strain>
    </source>
</reference>
<evidence type="ECO:0000256" key="3">
    <source>
        <dbReference type="ARBA" id="ARBA00022525"/>
    </source>
</evidence>
<evidence type="ECO:0000256" key="1">
    <source>
        <dbReference type="ARBA" id="ARBA00004239"/>
    </source>
</evidence>
<dbReference type="EMBL" id="KI630171">
    <property type="protein sequence ID" value="EYU46598.1"/>
    <property type="molecule type" value="Genomic_DNA"/>
</dbReference>
<gene>
    <name evidence="6" type="ORF">MIMGU_mgv1a019870mg</name>
</gene>
<dbReference type="eggNOG" id="KOG1339">
    <property type="taxonomic scope" value="Eukaryota"/>
</dbReference>
<dbReference type="InterPro" id="IPR033121">
    <property type="entry name" value="PEPTIDASE_A1"/>
</dbReference>
<dbReference type="GO" id="GO:0005576">
    <property type="term" value="C:extracellular region"/>
    <property type="evidence" value="ECO:0007669"/>
    <property type="project" value="UniProtKB-SubCell"/>
</dbReference>
<dbReference type="PANTHER" id="PTHR47965">
    <property type="entry name" value="ASPARTYL PROTEASE-RELATED"/>
    <property type="match status" value="1"/>
</dbReference>
<keyword evidence="4" id="KW-0732">Signal</keyword>
<dbReference type="GO" id="GO:0006508">
    <property type="term" value="P:proteolysis"/>
    <property type="evidence" value="ECO:0007669"/>
    <property type="project" value="InterPro"/>
</dbReference>
<keyword evidence="7" id="KW-1185">Reference proteome</keyword>
<dbReference type="InterPro" id="IPR021109">
    <property type="entry name" value="Peptidase_aspartic_dom_sf"/>
</dbReference>
<organism evidence="6 7">
    <name type="scientific">Erythranthe guttata</name>
    <name type="common">Yellow monkey flower</name>
    <name type="synonym">Mimulus guttatus</name>
    <dbReference type="NCBI Taxonomy" id="4155"/>
    <lineage>
        <taxon>Eukaryota</taxon>
        <taxon>Viridiplantae</taxon>
        <taxon>Streptophyta</taxon>
        <taxon>Embryophyta</taxon>
        <taxon>Tracheophyta</taxon>
        <taxon>Spermatophyta</taxon>
        <taxon>Magnoliopsida</taxon>
        <taxon>eudicotyledons</taxon>
        <taxon>Gunneridae</taxon>
        <taxon>Pentapetalae</taxon>
        <taxon>asterids</taxon>
        <taxon>lamiids</taxon>
        <taxon>Lamiales</taxon>
        <taxon>Phrymaceae</taxon>
        <taxon>Erythranthe</taxon>
    </lineage>
</organism>
<sequence length="389" mass="41343">MITVYLNTPPRPTNLVLDLGASFTLMDCSSAAYHHSSSTPCGSSFCSSPPCIKVCSTDSGPLLSLTGKPPLTGQPFIGSLSMPITDGRNPGRLGLIPKFVLSCTERSLLKGVIAKDAAGLAGLGRSNLSIPAQVSNFTSQNSVFALCLSGSPSAPGVAFFGSTGPYFISEIDLSKFLNYTPLLPNPSTSGSTVVSYANPSNEYFIRLTDIKVNGKAIDFDRALLRFNGKGNGGTKLSTVTPYTTLQSTIFTALTEAFVNESAALNLTVTGAVKPFRVCYKADDVMSTRVGPGFPTVDLVLQSDEVIWRIFGANSMVRIFRDDADVWCLGVLDGGSHPKSAVVIGGHQMEDNLLQFDLESKRLGFSSSLLVHGTMCGNFNFTTNNNLIVM</sequence>
<dbReference type="Pfam" id="PF14541">
    <property type="entry name" value="TAXi_C"/>
    <property type="match status" value="1"/>
</dbReference>
<protein>
    <recommendedName>
        <fullName evidence="5">Peptidase A1 domain-containing protein</fullName>
    </recommendedName>
</protein>
<dbReference type="Proteomes" id="UP000030748">
    <property type="component" value="Unassembled WGS sequence"/>
</dbReference>
<dbReference type="GO" id="GO:0004190">
    <property type="term" value="F:aspartic-type endopeptidase activity"/>
    <property type="evidence" value="ECO:0007669"/>
    <property type="project" value="InterPro"/>
</dbReference>
<keyword evidence="3" id="KW-0964">Secreted</keyword>
<comment type="similarity">
    <text evidence="2">Belongs to the peptidase A1 family.</text>
</comment>
<name>A0A022S3S9_ERYGU</name>
<accession>A0A022S3S9</accession>
<dbReference type="STRING" id="4155.A0A022S3S9"/>
<dbReference type="SUPFAM" id="SSF50630">
    <property type="entry name" value="Acid proteases"/>
    <property type="match status" value="1"/>
</dbReference>
<evidence type="ECO:0000259" key="5">
    <source>
        <dbReference type="PROSITE" id="PS51767"/>
    </source>
</evidence>
<evidence type="ECO:0000313" key="6">
    <source>
        <dbReference type="EMBL" id="EYU46598.1"/>
    </source>
</evidence>